<feature type="non-terminal residue" evidence="2">
    <location>
        <position position="397"/>
    </location>
</feature>
<evidence type="ECO:0000313" key="3">
    <source>
        <dbReference type="Proteomes" id="UP000324800"/>
    </source>
</evidence>
<evidence type="ECO:0000313" key="2">
    <source>
        <dbReference type="EMBL" id="KAA6376755.1"/>
    </source>
</evidence>
<dbReference type="AlphaFoldDB" id="A0A5J4V409"/>
<sequence length="397" mass="45199">MEEIQIQEVPQQAQPVVNSKTQKPQRKIIQGDGVIKSILSPSSVLIAGPSKGGPPPEIIVLFESVDTPRMRGRSPFDIWAYEFREILRKKCIGKKCHFITTQDVNRQGEDPSSSTKRRFGRVILDDGKEDLTKFLVLNGMAIVRDPKIDIQRLPEDSRAYFNQLKDLQEQARDKNYRLHNPAARPEYTETETDLDVNTFFSQNQGKIVPAVVEYVVSSSYLRVSVRVDDKIYQLALQLSHVQTPEYRRQAPQESSEQIHPPFAEESRFFVERELLQRDVELTLDRITPGSRISARIQAPKGDLGEVLLKLGYGRLVGIQQKGTGNGDLPPDVADRYRQAQEQAQNERLRIWKDYQPRPINASAELAKAEIPENFFALVAEVPQADTLVIIPIRTYIE</sequence>
<dbReference type="PANTHER" id="PTHR12302">
    <property type="entry name" value="EBNA2 BINDING PROTEIN P100"/>
    <property type="match status" value="1"/>
</dbReference>
<dbReference type="SMART" id="SM00318">
    <property type="entry name" value="SNc"/>
    <property type="match status" value="2"/>
</dbReference>
<dbReference type="SUPFAM" id="SSF50199">
    <property type="entry name" value="Staphylococcal nuclease"/>
    <property type="match status" value="2"/>
</dbReference>
<dbReference type="EMBL" id="SNRW01010307">
    <property type="protein sequence ID" value="KAA6376755.1"/>
    <property type="molecule type" value="Genomic_DNA"/>
</dbReference>
<dbReference type="OrthoDB" id="10023235at2759"/>
<feature type="domain" description="TNase-like" evidence="1">
    <location>
        <begin position="206"/>
        <end position="353"/>
    </location>
</feature>
<dbReference type="Gene3D" id="2.40.50.90">
    <property type="match status" value="2"/>
</dbReference>
<dbReference type="PANTHER" id="PTHR12302:SF2">
    <property type="entry name" value="STAPHYLOCOCCAL NUCLEASE DOMAIN-CONTAINING PROTEIN 1"/>
    <property type="match status" value="1"/>
</dbReference>
<accession>A0A5J4V409</accession>
<dbReference type="GO" id="GO:0004518">
    <property type="term" value="F:nuclease activity"/>
    <property type="evidence" value="ECO:0007669"/>
    <property type="project" value="TreeGrafter"/>
</dbReference>
<dbReference type="InterPro" id="IPR035437">
    <property type="entry name" value="SNase_OB-fold_sf"/>
</dbReference>
<dbReference type="Proteomes" id="UP000324800">
    <property type="component" value="Unassembled WGS sequence"/>
</dbReference>
<dbReference type="GO" id="GO:0005634">
    <property type="term" value="C:nucleus"/>
    <property type="evidence" value="ECO:0007669"/>
    <property type="project" value="TreeGrafter"/>
</dbReference>
<dbReference type="InterPro" id="IPR016071">
    <property type="entry name" value="Staphylococal_nuclease_OB-fold"/>
</dbReference>
<reference evidence="2 3" key="1">
    <citation type="submission" date="2019-03" db="EMBL/GenBank/DDBJ databases">
        <title>Single cell metagenomics reveals metabolic interactions within the superorganism composed of flagellate Streblomastix strix and complex community of Bacteroidetes bacteria on its surface.</title>
        <authorList>
            <person name="Treitli S.C."/>
            <person name="Kolisko M."/>
            <person name="Husnik F."/>
            <person name="Keeling P."/>
            <person name="Hampl V."/>
        </authorList>
    </citation>
    <scope>NUCLEOTIDE SEQUENCE [LARGE SCALE GENOMIC DNA]</scope>
    <source>
        <strain evidence="2">ST1C</strain>
    </source>
</reference>
<comment type="caution">
    <text evidence="2">The sequence shown here is derived from an EMBL/GenBank/DDBJ whole genome shotgun (WGS) entry which is preliminary data.</text>
</comment>
<organism evidence="2 3">
    <name type="scientific">Streblomastix strix</name>
    <dbReference type="NCBI Taxonomy" id="222440"/>
    <lineage>
        <taxon>Eukaryota</taxon>
        <taxon>Metamonada</taxon>
        <taxon>Preaxostyla</taxon>
        <taxon>Oxymonadida</taxon>
        <taxon>Streblomastigidae</taxon>
        <taxon>Streblomastix</taxon>
    </lineage>
</organism>
<dbReference type="GO" id="GO:0003723">
    <property type="term" value="F:RNA binding"/>
    <property type="evidence" value="ECO:0007669"/>
    <property type="project" value="TreeGrafter"/>
</dbReference>
<evidence type="ECO:0000259" key="1">
    <source>
        <dbReference type="PROSITE" id="PS50830"/>
    </source>
</evidence>
<dbReference type="GO" id="GO:0005829">
    <property type="term" value="C:cytosol"/>
    <property type="evidence" value="ECO:0007669"/>
    <property type="project" value="TreeGrafter"/>
</dbReference>
<protein>
    <submittedName>
        <fullName evidence="2">Putative CRE-TSN-1 protein</fullName>
    </submittedName>
</protein>
<dbReference type="PROSITE" id="PS50830">
    <property type="entry name" value="TNASE_3"/>
    <property type="match status" value="1"/>
</dbReference>
<dbReference type="GO" id="GO:0006402">
    <property type="term" value="P:mRNA catabolic process"/>
    <property type="evidence" value="ECO:0007669"/>
    <property type="project" value="TreeGrafter"/>
</dbReference>
<proteinExistence type="predicted"/>
<dbReference type="Pfam" id="PF00565">
    <property type="entry name" value="SNase"/>
    <property type="match status" value="1"/>
</dbReference>
<name>A0A5J4V409_9EUKA</name>
<gene>
    <name evidence="2" type="ORF">EZS28_027718</name>
</gene>